<dbReference type="RefSeq" id="WP_042494549.1">
    <property type="nucleotide sequence ID" value="NZ_BJDT01000010.1"/>
</dbReference>
<keyword evidence="2" id="KW-0472">Membrane</keyword>
<accession>A0ABW1RR45</accession>
<feature type="compositionally biased region" description="Low complexity" evidence="1">
    <location>
        <begin position="63"/>
        <end position="81"/>
    </location>
</feature>
<dbReference type="CDD" id="cd00118">
    <property type="entry name" value="LysM"/>
    <property type="match status" value="1"/>
</dbReference>
<evidence type="ECO:0000256" key="2">
    <source>
        <dbReference type="SAM" id="Phobius"/>
    </source>
</evidence>
<dbReference type="SUPFAM" id="SSF54106">
    <property type="entry name" value="LysM domain"/>
    <property type="match status" value="1"/>
</dbReference>
<name>A0ABW1RR45_9LACO</name>
<sequence>MKTKKPSRIKYWIIILVGYVAIFLIGFFIPIAYDRVTHKDNQTDMAADAASDSSKHKQKSKPKLATSKKAAVSAKSTKSHATAALSKIEVAAGETGYAIATKYGLSVDELQSLNPDVDVNNLREGETLTIK</sequence>
<evidence type="ECO:0000259" key="3">
    <source>
        <dbReference type="PROSITE" id="PS51782"/>
    </source>
</evidence>
<evidence type="ECO:0000313" key="5">
    <source>
        <dbReference type="Proteomes" id="UP001596158"/>
    </source>
</evidence>
<comment type="caution">
    <text evidence="4">The sequence shown here is derived from an EMBL/GenBank/DDBJ whole genome shotgun (WGS) entry which is preliminary data.</text>
</comment>
<dbReference type="PROSITE" id="PS51782">
    <property type="entry name" value="LYSM"/>
    <property type="match status" value="1"/>
</dbReference>
<protein>
    <submittedName>
        <fullName evidence="4">LysM peptidoglycan-binding domain-containing protein</fullName>
    </submittedName>
</protein>
<feature type="region of interest" description="Disordered" evidence="1">
    <location>
        <begin position="44"/>
        <end position="81"/>
    </location>
</feature>
<keyword evidence="5" id="KW-1185">Reference proteome</keyword>
<dbReference type="EMBL" id="JBHSSG010000005">
    <property type="protein sequence ID" value="MFC6177922.1"/>
    <property type="molecule type" value="Genomic_DNA"/>
</dbReference>
<gene>
    <name evidence="4" type="ORF">ACFQGR_00615</name>
</gene>
<proteinExistence type="predicted"/>
<keyword evidence="2" id="KW-1133">Transmembrane helix</keyword>
<organism evidence="4 5">
    <name type="scientific">Weissella sagaensis</name>
    <dbReference type="NCBI Taxonomy" id="2559928"/>
    <lineage>
        <taxon>Bacteria</taxon>
        <taxon>Bacillati</taxon>
        <taxon>Bacillota</taxon>
        <taxon>Bacilli</taxon>
        <taxon>Lactobacillales</taxon>
        <taxon>Lactobacillaceae</taxon>
        <taxon>Weissella</taxon>
    </lineage>
</organism>
<dbReference type="InterPro" id="IPR018392">
    <property type="entry name" value="LysM"/>
</dbReference>
<keyword evidence="2" id="KW-0812">Transmembrane</keyword>
<dbReference type="Pfam" id="PF01476">
    <property type="entry name" value="LysM"/>
    <property type="match status" value="1"/>
</dbReference>
<feature type="transmembrane region" description="Helical" evidence="2">
    <location>
        <begin position="12"/>
        <end position="33"/>
    </location>
</feature>
<dbReference type="InterPro" id="IPR036779">
    <property type="entry name" value="LysM_dom_sf"/>
</dbReference>
<dbReference type="Proteomes" id="UP001596158">
    <property type="component" value="Unassembled WGS sequence"/>
</dbReference>
<evidence type="ECO:0000313" key="4">
    <source>
        <dbReference type="EMBL" id="MFC6177922.1"/>
    </source>
</evidence>
<evidence type="ECO:0000256" key="1">
    <source>
        <dbReference type="SAM" id="MobiDB-lite"/>
    </source>
</evidence>
<dbReference type="Gene3D" id="3.10.350.10">
    <property type="entry name" value="LysM domain"/>
    <property type="match status" value="1"/>
</dbReference>
<reference evidence="5" key="1">
    <citation type="journal article" date="2019" name="Int. J. Syst. Evol. Microbiol.">
        <title>The Global Catalogue of Microorganisms (GCM) 10K type strain sequencing project: providing services to taxonomists for standard genome sequencing and annotation.</title>
        <authorList>
            <consortium name="The Broad Institute Genomics Platform"/>
            <consortium name="The Broad Institute Genome Sequencing Center for Infectious Disease"/>
            <person name="Wu L."/>
            <person name="Ma J."/>
        </authorList>
    </citation>
    <scope>NUCLEOTIDE SEQUENCE [LARGE SCALE GENOMIC DNA]</scope>
    <source>
        <strain evidence="5">CCM 8924</strain>
    </source>
</reference>
<feature type="domain" description="LysM" evidence="3">
    <location>
        <begin position="86"/>
        <end position="130"/>
    </location>
</feature>
<dbReference type="SMART" id="SM00257">
    <property type="entry name" value="LysM"/>
    <property type="match status" value="1"/>
</dbReference>